<reference evidence="2 3" key="1">
    <citation type="submission" date="2024-08" db="EMBL/GenBank/DDBJ databases">
        <authorList>
            <person name="Cucini C."/>
            <person name="Frati F."/>
        </authorList>
    </citation>
    <scope>NUCLEOTIDE SEQUENCE [LARGE SCALE GENOMIC DNA]</scope>
</reference>
<protein>
    <submittedName>
        <fullName evidence="2">Uncharacterized protein</fullName>
    </submittedName>
</protein>
<sequence>MDQNSKTVRRWIARNFEELKTYHEGKDPRRWILSAMCVRQAISSMMNNNTLPPDIKVYLIEARTALYQLQSGMMLFYKQQFSEAEFRFMATFPNAWMLESFTGVSTYPLHAIFHPRNHMRIENVDPDSGIESGEEEENDSDATDEPGEADAAS</sequence>
<dbReference type="EMBL" id="CAXLJM020000090">
    <property type="protein sequence ID" value="CAL8131770.1"/>
    <property type="molecule type" value="Genomic_DNA"/>
</dbReference>
<evidence type="ECO:0000313" key="2">
    <source>
        <dbReference type="EMBL" id="CAL8131770.1"/>
    </source>
</evidence>
<name>A0ABP1RNN6_9HEXA</name>
<accession>A0ABP1RNN6</accession>
<comment type="caution">
    <text evidence="2">The sequence shown here is derived from an EMBL/GenBank/DDBJ whole genome shotgun (WGS) entry which is preliminary data.</text>
</comment>
<gene>
    <name evidence="2" type="ORF">ODALV1_LOCUS24314</name>
</gene>
<proteinExistence type="predicted"/>
<feature type="compositionally biased region" description="Acidic residues" evidence="1">
    <location>
        <begin position="132"/>
        <end position="153"/>
    </location>
</feature>
<dbReference type="Proteomes" id="UP001642540">
    <property type="component" value="Unassembled WGS sequence"/>
</dbReference>
<organism evidence="2 3">
    <name type="scientific">Orchesella dallaii</name>
    <dbReference type="NCBI Taxonomy" id="48710"/>
    <lineage>
        <taxon>Eukaryota</taxon>
        <taxon>Metazoa</taxon>
        <taxon>Ecdysozoa</taxon>
        <taxon>Arthropoda</taxon>
        <taxon>Hexapoda</taxon>
        <taxon>Collembola</taxon>
        <taxon>Entomobryomorpha</taxon>
        <taxon>Entomobryoidea</taxon>
        <taxon>Orchesellidae</taxon>
        <taxon>Orchesellinae</taxon>
        <taxon>Orchesella</taxon>
    </lineage>
</organism>
<evidence type="ECO:0000256" key="1">
    <source>
        <dbReference type="SAM" id="MobiDB-lite"/>
    </source>
</evidence>
<evidence type="ECO:0000313" key="3">
    <source>
        <dbReference type="Proteomes" id="UP001642540"/>
    </source>
</evidence>
<keyword evidence="3" id="KW-1185">Reference proteome</keyword>
<feature type="region of interest" description="Disordered" evidence="1">
    <location>
        <begin position="122"/>
        <end position="153"/>
    </location>
</feature>